<name>A0A5C6DJB4_9BACT</name>
<sequence length="489" mass="54367">MKFVILGLLIVLVIGFFVVVWKAARDWRWFQIVAAIFTMLLGVTFIFPTAGVLKSRSAWHDVKEKLEARAEAAVLEQKAIKYGDSSDSQSGEGLVALSQQLAQVGVEAGRVWRSLEMQTPNPQQVVLSKAREVVPPDALAADATADGAAADGEPAAALPLVPDGLVVYAFAEQLLPESQLSVPTFYLGEFRVDSSTPEQATLVPTMPLQPAQAQAISSRQAVRWSLYELLPLDGHLMFTAEGSLPNDENVYGRMDETALKQLFGNRIKPATLTKYLRDGGQAIQDDPPLSRWTMIEFTKKHKIEVDSPDKFGALDGGFFDAGGRAVDSRLQRSEDNEVSFNVGDRVVVKEEAASQLFDEGVAKLIKTYYLRPLNDYRFGIREIRLRLAQLAIRKEQVEFEKQVLEEAIAATESMLTTNQTVKLKLEQDLAHSQVETVAIKAYHDELAEELQQIRTTLISLFKSNQQLEQELTQMQMSIKNRIDAVTFVP</sequence>
<dbReference type="AlphaFoldDB" id="A0A5C6DJB4"/>
<evidence type="ECO:0000256" key="1">
    <source>
        <dbReference type="SAM" id="Coils"/>
    </source>
</evidence>
<feature type="coiled-coil region" evidence="1">
    <location>
        <begin position="380"/>
        <end position="414"/>
    </location>
</feature>
<keyword evidence="2" id="KW-0472">Membrane</keyword>
<evidence type="ECO:0000256" key="2">
    <source>
        <dbReference type="SAM" id="Phobius"/>
    </source>
</evidence>
<keyword evidence="2" id="KW-0812">Transmembrane</keyword>
<protein>
    <submittedName>
        <fullName evidence="3">Uncharacterized protein</fullName>
    </submittedName>
</protein>
<organism evidence="3 4">
    <name type="scientific">Novipirellula artificiosorum</name>
    <dbReference type="NCBI Taxonomy" id="2528016"/>
    <lineage>
        <taxon>Bacteria</taxon>
        <taxon>Pseudomonadati</taxon>
        <taxon>Planctomycetota</taxon>
        <taxon>Planctomycetia</taxon>
        <taxon>Pirellulales</taxon>
        <taxon>Pirellulaceae</taxon>
        <taxon>Novipirellula</taxon>
    </lineage>
</organism>
<reference evidence="3 4" key="1">
    <citation type="submission" date="2019-02" db="EMBL/GenBank/DDBJ databases">
        <title>Deep-cultivation of Planctomycetes and their phenomic and genomic characterization uncovers novel biology.</title>
        <authorList>
            <person name="Wiegand S."/>
            <person name="Jogler M."/>
            <person name="Boedeker C."/>
            <person name="Pinto D."/>
            <person name="Vollmers J."/>
            <person name="Rivas-Marin E."/>
            <person name="Kohn T."/>
            <person name="Peeters S.H."/>
            <person name="Heuer A."/>
            <person name="Rast P."/>
            <person name="Oberbeckmann S."/>
            <person name="Bunk B."/>
            <person name="Jeske O."/>
            <person name="Meyerdierks A."/>
            <person name="Storesund J.E."/>
            <person name="Kallscheuer N."/>
            <person name="Luecker S."/>
            <person name="Lage O.M."/>
            <person name="Pohl T."/>
            <person name="Merkel B.J."/>
            <person name="Hornburger P."/>
            <person name="Mueller R.-W."/>
            <person name="Bruemmer F."/>
            <person name="Labrenz M."/>
            <person name="Spormann A.M."/>
            <person name="Op Den Camp H."/>
            <person name="Overmann J."/>
            <person name="Amann R."/>
            <person name="Jetten M.S.M."/>
            <person name="Mascher T."/>
            <person name="Medema M.H."/>
            <person name="Devos D.P."/>
            <person name="Kaster A.-K."/>
            <person name="Ovreas L."/>
            <person name="Rohde M."/>
            <person name="Galperin M.Y."/>
            <person name="Jogler C."/>
        </authorList>
    </citation>
    <scope>NUCLEOTIDE SEQUENCE [LARGE SCALE GENOMIC DNA]</scope>
    <source>
        <strain evidence="3 4">Poly41</strain>
    </source>
</reference>
<feature type="transmembrane region" description="Helical" evidence="2">
    <location>
        <begin position="32"/>
        <end position="53"/>
    </location>
</feature>
<evidence type="ECO:0000313" key="4">
    <source>
        <dbReference type="Proteomes" id="UP000319143"/>
    </source>
</evidence>
<keyword evidence="4" id="KW-1185">Reference proteome</keyword>
<keyword evidence="2" id="KW-1133">Transmembrane helix</keyword>
<keyword evidence="1" id="KW-0175">Coiled coil</keyword>
<evidence type="ECO:0000313" key="3">
    <source>
        <dbReference type="EMBL" id="TWU36194.1"/>
    </source>
</evidence>
<dbReference type="RefSeq" id="WP_146528212.1">
    <property type="nucleotide sequence ID" value="NZ_SJPV01000006.1"/>
</dbReference>
<comment type="caution">
    <text evidence="3">The sequence shown here is derived from an EMBL/GenBank/DDBJ whole genome shotgun (WGS) entry which is preliminary data.</text>
</comment>
<gene>
    <name evidence="3" type="ORF">Poly41_39480</name>
</gene>
<accession>A0A5C6DJB4</accession>
<dbReference type="OrthoDB" id="234877at2"/>
<proteinExistence type="predicted"/>
<dbReference type="EMBL" id="SJPV01000006">
    <property type="protein sequence ID" value="TWU36194.1"/>
    <property type="molecule type" value="Genomic_DNA"/>
</dbReference>
<dbReference type="Proteomes" id="UP000319143">
    <property type="component" value="Unassembled WGS sequence"/>
</dbReference>